<protein>
    <submittedName>
        <fullName evidence="6">Uncharacterized protein</fullName>
    </submittedName>
</protein>
<reference evidence="6 7" key="1">
    <citation type="submission" date="2024-08" db="EMBL/GenBank/DDBJ databases">
        <authorList>
            <person name="Cucini C."/>
            <person name="Frati F."/>
        </authorList>
    </citation>
    <scope>NUCLEOTIDE SEQUENCE [LARGE SCALE GENOMIC DNA]</scope>
</reference>
<dbReference type="SMART" id="SM00020">
    <property type="entry name" value="Tryp_SPc"/>
    <property type="match status" value="1"/>
</dbReference>
<sequence>MQKLMLLLVALLGTVSCQEPCGYRVNITDGETATVTSPNYPEQYPNNADCLWIVHATDLSHLSVSCPQVDLQWTIFGCVDTVSFSDAENFNQQPSYCGNKKPPSILGFGDTVYIQFLSDNSRTDVGFNCSITAARLTEDPECQCGVPQRAVSEKQERIRNGTTVAKHEYPWLGFIQLEDTSPAEVLCGATIISSHYVLTSALCATAFNPADVRVRFGEHDLMNENEFPPHKIYDIEQIKVHPDFNISTLQNDIALIRVGEEILYEPNIFPACLPEGPLELEAGVSLIAAGWGPTTSGGPGATLPRQTSLDVDPADNTQCSALLPSKYALGEGQFCTTTLDGSDVCTGDFGGPLFLSNGETFTLAGVSSFNTECATGKPTVHSRVDFYKSWILAETADSIKCGTQRA</sequence>
<dbReference type="CDD" id="cd00041">
    <property type="entry name" value="CUB"/>
    <property type="match status" value="1"/>
</dbReference>
<dbReference type="InterPro" id="IPR009003">
    <property type="entry name" value="Peptidase_S1_PA"/>
</dbReference>
<evidence type="ECO:0000313" key="6">
    <source>
        <dbReference type="EMBL" id="CAL8073389.1"/>
    </source>
</evidence>
<accession>A0ABP1PTV2</accession>
<dbReference type="Gene3D" id="2.40.10.10">
    <property type="entry name" value="Trypsin-like serine proteases"/>
    <property type="match status" value="1"/>
</dbReference>
<dbReference type="InterPro" id="IPR001314">
    <property type="entry name" value="Peptidase_S1A"/>
</dbReference>
<proteinExistence type="predicted"/>
<dbReference type="Pfam" id="PF00431">
    <property type="entry name" value="CUB"/>
    <property type="match status" value="1"/>
</dbReference>
<dbReference type="InterPro" id="IPR043504">
    <property type="entry name" value="Peptidase_S1_PA_chymotrypsin"/>
</dbReference>
<dbReference type="Pfam" id="PF00089">
    <property type="entry name" value="Trypsin"/>
    <property type="match status" value="1"/>
</dbReference>
<feature type="domain" description="Peptidase S1" evidence="5">
    <location>
        <begin position="158"/>
        <end position="396"/>
    </location>
</feature>
<dbReference type="SUPFAM" id="SSF49854">
    <property type="entry name" value="Spermadhesin, CUB domain"/>
    <property type="match status" value="1"/>
</dbReference>
<dbReference type="PROSITE" id="PS01180">
    <property type="entry name" value="CUB"/>
    <property type="match status" value="1"/>
</dbReference>
<dbReference type="PANTHER" id="PTHR24252">
    <property type="entry name" value="ACROSIN-RELATED"/>
    <property type="match status" value="1"/>
</dbReference>
<comment type="caution">
    <text evidence="2">Lacks conserved residue(s) required for the propagation of feature annotation.</text>
</comment>
<dbReference type="Gene3D" id="2.60.120.290">
    <property type="entry name" value="Spermadhesin, CUB domain"/>
    <property type="match status" value="1"/>
</dbReference>
<keyword evidence="1" id="KW-1015">Disulfide bond</keyword>
<evidence type="ECO:0000256" key="3">
    <source>
        <dbReference type="SAM" id="SignalP"/>
    </source>
</evidence>
<comment type="caution">
    <text evidence="6">The sequence shown here is derived from an EMBL/GenBank/DDBJ whole genome shotgun (WGS) entry which is preliminary data.</text>
</comment>
<dbReference type="PROSITE" id="PS50240">
    <property type="entry name" value="TRYPSIN_DOM"/>
    <property type="match status" value="1"/>
</dbReference>
<dbReference type="PROSITE" id="PS51257">
    <property type="entry name" value="PROKAR_LIPOPROTEIN"/>
    <property type="match status" value="1"/>
</dbReference>
<feature type="domain" description="CUB" evidence="4">
    <location>
        <begin position="21"/>
        <end position="134"/>
    </location>
</feature>
<keyword evidence="7" id="KW-1185">Reference proteome</keyword>
<dbReference type="EMBL" id="CAXLJM020000007">
    <property type="protein sequence ID" value="CAL8073389.1"/>
    <property type="molecule type" value="Genomic_DNA"/>
</dbReference>
<dbReference type="CDD" id="cd00190">
    <property type="entry name" value="Tryp_SPc"/>
    <property type="match status" value="1"/>
</dbReference>
<evidence type="ECO:0000259" key="5">
    <source>
        <dbReference type="PROSITE" id="PS50240"/>
    </source>
</evidence>
<dbReference type="PANTHER" id="PTHR24252:SF7">
    <property type="entry name" value="HYALIN"/>
    <property type="match status" value="1"/>
</dbReference>
<evidence type="ECO:0000256" key="1">
    <source>
        <dbReference type="ARBA" id="ARBA00023157"/>
    </source>
</evidence>
<gene>
    <name evidence="6" type="ORF">ODALV1_LOCUS2602</name>
</gene>
<feature type="chain" id="PRO_5047128051" evidence="3">
    <location>
        <begin position="18"/>
        <end position="406"/>
    </location>
</feature>
<evidence type="ECO:0000313" key="7">
    <source>
        <dbReference type="Proteomes" id="UP001642540"/>
    </source>
</evidence>
<dbReference type="InterPro" id="IPR000859">
    <property type="entry name" value="CUB_dom"/>
</dbReference>
<name>A0ABP1PTV2_9HEXA</name>
<feature type="signal peptide" evidence="3">
    <location>
        <begin position="1"/>
        <end position="17"/>
    </location>
</feature>
<organism evidence="6 7">
    <name type="scientific">Orchesella dallaii</name>
    <dbReference type="NCBI Taxonomy" id="48710"/>
    <lineage>
        <taxon>Eukaryota</taxon>
        <taxon>Metazoa</taxon>
        <taxon>Ecdysozoa</taxon>
        <taxon>Arthropoda</taxon>
        <taxon>Hexapoda</taxon>
        <taxon>Collembola</taxon>
        <taxon>Entomobryomorpha</taxon>
        <taxon>Entomobryoidea</taxon>
        <taxon>Orchesellidae</taxon>
        <taxon>Orchesellinae</taxon>
        <taxon>Orchesella</taxon>
    </lineage>
</organism>
<keyword evidence="3" id="KW-0732">Signal</keyword>
<evidence type="ECO:0000259" key="4">
    <source>
        <dbReference type="PROSITE" id="PS01180"/>
    </source>
</evidence>
<dbReference type="SUPFAM" id="SSF50494">
    <property type="entry name" value="Trypsin-like serine proteases"/>
    <property type="match status" value="1"/>
</dbReference>
<dbReference type="InterPro" id="IPR001254">
    <property type="entry name" value="Trypsin_dom"/>
</dbReference>
<evidence type="ECO:0000256" key="2">
    <source>
        <dbReference type="PROSITE-ProRule" id="PRU00059"/>
    </source>
</evidence>
<dbReference type="InterPro" id="IPR035914">
    <property type="entry name" value="Sperma_CUB_dom_sf"/>
</dbReference>
<dbReference type="SMART" id="SM00042">
    <property type="entry name" value="CUB"/>
    <property type="match status" value="1"/>
</dbReference>
<dbReference type="PRINTS" id="PR00722">
    <property type="entry name" value="CHYMOTRYPSIN"/>
</dbReference>
<dbReference type="Proteomes" id="UP001642540">
    <property type="component" value="Unassembled WGS sequence"/>
</dbReference>